<dbReference type="Gene3D" id="3.40.50.300">
    <property type="entry name" value="P-loop containing nucleotide triphosphate hydrolases"/>
    <property type="match status" value="1"/>
</dbReference>
<dbReference type="PROSITE" id="PS00211">
    <property type="entry name" value="ABC_TRANSPORTER_1"/>
    <property type="match status" value="1"/>
</dbReference>
<sequence>MNATDLVAENISWAPRRKEPLLLQPTSFRAAPGSVMGVVGPNGAGKSTLLRLLYRYQAPLSGQIRIGGDDIWSIPPRAAARKVAAVLQEQPSSFGLTVREIVTLGRAPHRLGFATAGAKDAQIVEVALDTLNLSDLADRDLANLSGGERQRVMVARALAQEPQVLVLDEPTNHLDIRHQLEVLALIRALDVTIIVSLHDLNVAADVCDTILLLENGHTRGVGPPDAVLTAHSVSNVFAVEARAEQLSPSKTKHLSFHLPH</sequence>
<dbReference type="GO" id="GO:0016887">
    <property type="term" value="F:ATP hydrolysis activity"/>
    <property type="evidence" value="ECO:0007669"/>
    <property type="project" value="InterPro"/>
</dbReference>
<comment type="similarity">
    <text evidence="1">Belongs to the ABC transporter superfamily.</text>
</comment>
<evidence type="ECO:0000313" key="7">
    <source>
        <dbReference type="Proteomes" id="UP000001353"/>
    </source>
</evidence>
<evidence type="ECO:0000256" key="3">
    <source>
        <dbReference type="ARBA" id="ARBA00022741"/>
    </source>
</evidence>
<dbReference type="AlphaFoldDB" id="F7ZED3"/>
<dbReference type="SUPFAM" id="SSF52540">
    <property type="entry name" value="P-loop containing nucleoside triphosphate hydrolases"/>
    <property type="match status" value="1"/>
</dbReference>
<evidence type="ECO:0000256" key="2">
    <source>
        <dbReference type="ARBA" id="ARBA00022448"/>
    </source>
</evidence>
<gene>
    <name evidence="6" type="ordered locus">RLO149_c026840</name>
</gene>
<dbReference type="OrthoDB" id="9805601at2"/>
<accession>F7ZED3</accession>
<dbReference type="FunFam" id="3.40.50.300:FF:000134">
    <property type="entry name" value="Iron-enterobactin ABC transporter ATP-binding protein"/>
    <property type="match status" value="1"/>
</dbReference>
<evidence type="ECO:0000259" key="5">
    <source>
        <dbReference type="PROSITE" id="PS50893"/>
    </source>
</evidence>
<dbReference type="eggNOG" id="COG1120">
    <property type="taxonomic scope" value="Bacteria"/>
</dbReference>
<dbReference type="PROSITE" id="PS50893">
    <property type="entry name" value="ABC_TRANSPORTER_2"/>
    <property type="match status" value="1"/>
</dbReference>
<dbReference type="GO" id="GO:0005524">
    <property type="term" value="F:ATP binding"/>
    <property type="evidence" value="ECO:0007669"/>
    <property type="project" value="UniProtKB-KW"/>
</dbReference>
<keyword evidence="2" id="KW-0813">Transport</keyword>
<protein>
    <submittedName>
        <fullName evidence="6">Hemin import ATP-binding protein</fullName>
    </submittedName>
</protein>
<evidence type="ECO:0000256" key="4">
    <source>
        <dbReference type="ARBA" id="ARBA00022840"/>
    </source>
</evidence>
<dbReference type="InterPro" id="IPR017871">
    <property type="entry name" value="ABC_transporter-like_CS"/>
</dbReference>
<dbReference type="PANTHER" id="PTHR42794">
    <property type="entry name" value="HEMIN IMPORT ATP-BINDING PROTEIN HMUV"/>
    <property type="match status" value="1"/>
</dbReference>
<evidence type="ECO:0000313" key="6">
    <source>
        <dbReference type="EMBL" id="AEI94646.1"/>
    </source>
</evidence>
<feature type="domain" description="ABC transporter" evidence="5">
    <location>
        <begin position="6"/>
        <end position="240"/>
    </location>
</feature>
<keyword evidence="7" id="KW-1185">Reference proteome</keyword>
<keyword evidence="3" id="KW-0547">Nucleotide-binding</keyword>
<dbReference type="InterPro" id="IPR003439">
    <property type="entry name" value="ABC_transporter-like_ATP-bd"/>
</dbReference>
<keyword evidence="4 6" id="KW-0067">ATP-binding</keyword>
<organism evidence="6 7">
    <name type="scientific">Roseobacter litoralis (strain ATCC 49566 / DSM 6996 / JCM 21268 / NBRC 15278 / OCh 149)</name>
    <dbReference type="NCBI Taxonomy" id="391595"/>
    <lineage>
        <taxon>Bacteria</taxon>
        <taxon>Pseudomonadati</taxon>
        <taxon>Pseudomonadota</taxon>
        <taxon>Alphaproteobacteria</taxon>
        <taxon>Rhodobacterales</taxon>
        <taxon>Roseobacteraceae</taxon>
        <taxon>Roseobacter</taxon>
    </lineage>
</organism>
<dbReference type="CDD" id="cd03214">
    <property type="entry name" value="ABC_Iron-Siderophores_B12_Hemin"/>
    <property type="match status" value="1"/>
</dbReference>
<dbReference type="KEGG" id="rli:RLO149_c026840"/>
<dbReference type="RefSeq" id="WP_013962562.1">
    <property type="nucleotide sequence ID" value="NC_015730.1"/>
</dbReference>
<dbReference type="SMART" id="SM00382">
    <property type="entry name" value="AAA"/>
    <property type="match status" value="1"/>
</dbReference>
<dbReference type="EMBL" id="CP002623">
    <property type="protein sequence ID" value="AEI94646.1"/>
    <property type="molecule type" value="Genomic_DNA"/>
</dbReference>
<evidence type="ECO:0000256" key="1">
    <source>
        <dbReference type="ARBA" id="ARBA00005417"/>
    </source>
</evidence>
<dbReference type="Pfam" id="PF00005">
    <property type="entry name" value="ABC_tran"/>
    <property type="match status" value="1"/>
</dbReference>
<name>F7ZED3_ROSLO</name>
<proteinExistence type="inferred from homology"/>
<dbReference type="HOGENOM" id="CLU_000604_1_11_5"/>
<dbReference type="Proteomes" id="UP000001353">
    <property type="component" value="Chromosome"/>
</dbReference>
<dbReference type="InterPro" id="IPR003593">
    <property type="entry name" value="AAA+_ATPase"/>
</dbReference>
<dbReference type="PANTHER" id="PTHR42794:SF2">
    <property type="entry name" value="ABC TRANSPORTER ATP-BINDING PROTEIN"/>
    <property type="match status" value="1"/>
</dbReference>
<reference evidence="6 7" key="1">
    <citation type="journal article" date="2011" name="BMC Genomics">
        <title>Comparative genome analysis and genome-guided physiological analysis of Roseobacter litoralis.</title>
        <authorList>
            <person name="Kalhoefer D."/>
            <person name="Thole S."/>
            <person name="Voget S."/>
            <person name="Lehmann R."/>
            <person name="Liesegang H."/>
            <person name="Wollher A."/>
            <person name="Daniel R."/>
            <person name="Simon M."/>
            <person name="Brinkhoff T."/>
        </authorList>
    </citation>
    <scope>NUCLEOTIDE SEQUENCE [LARGE SCALE GENOMIC DNA]</scope>
    <source>
        <strain evidence="7">ATCC 49566 / DSM 6996 / JCM 21268 / NBRC 15278 / OCh 149</strain>
    </source>
</reference>
<dbReference type="InterPro" id="IPR027417">
    <property type="entry name" value="P-loop_NTPase"/>
</dbReference>
<dbReference type="STRING" id="391595.RLO149_c026840"/>